<organism evidence="2 3">
    <name type="scientific">Xenoophorus captivus</name>
    <dbReference type="NCBI Taxonomy" id="1517983"/>
    <lineage>
        <taxon>Eukaryota</taxon>
        <taxon>Metazoa</taxon>
        <taxon>Chordata</taxon>
        <taxon>Craniata</taxon>
        <taxon>Vertebrata</taxon>
        <taxon>Euteleostomi</taxon>
        <taxon>Actinopterygii</taxon>
        <taxon>Neopterygii</taxon>
        <taxon>Teleostei</taxon>
        <taxon>Neoteleostei</taxon>
        <taxon>Acanthomorphata</taxon>
        <taxon>Ovalentaria</taxon>
        <taxon>Atherinomorphae</taxon>
        <taxon>Cyprinodontiformes</taxon>
        <taxon>Goodeidae</taxon>
        <taxon>Xenoophorus</taxon>
    </lineage>
</organism>
<keyword evidence="3" id="KW-1185">Reference proteome</keyword>
<keyword evidence="1" id="KW-0472">Membrane</keyword>
<evidence type="ECO:0000256" key="1">
    <source>
        <dbReference type="SAM" id="Phobius"/>
    </source>
</evidence>
<sequence length="109" mass="12652">MFLFKGKLLQLRTECRECVSKTSGSKNIDLHYGKRRGCILFPFSHIIEDETFKEKELLVKRGAKTVRHCSIRTGLMWRASQMSKQFVVVFPACSVFIVFFCDRVPLMTV</sequence>
<keyword evidence="1" id="KW-0812">Transmembrane</keyword>
<name>A0ABV0RB01_9TELE</name>
<evidence type="ECO:0000313" key="3">
    <source>
        <dbReference type="Proteomes" id="UP001434883"/>
    </source>
</evidence>
<evidence type="ECO:0000313" key="2">
    <source>
        <dbReference type="EMBL" id="MEQ2205314.1"/>
    </source>
</evidence>
<gene>
    <name evidence="2" type="ORF">XENOCAPTIV_015854</name>
</gene>
<proteinExistence type="predicted"/>
<feature type="transmembrane region" description="Helical" evidence="1">
    <location>
        <begin position="86"/>
        <end position="106"/>
    </location>
</feature>
<dbReference type="Proteomes" id="UP001434883">
    <property type="component" value="Unassembled WGS sequence"/>
</dbReference>
<keyword evidence="1" id="KW-1133">Transmembrane helix</keyword>
<comment type="caution">
    <text evidence="2">The sequence shown here is derived from an EMBL/GenBank/DDBJ whole genome shotgun (WGS) entry which is preliminary data.</text>
</comment>
<accession>A0ABV0RB01</accession>
<protein>
    <submittedName>
        <fullName evidence="2">Uncharacterized protein</fullName>
    </submittedName>
</protein>
<dbReference type="EMBL" id="JAHRIN010042043">
    <property type="protein sequence ID" value="MEQ2205314.1"/>
    <property type="molecule type" value="Genomic_DNA"/>
</dbReference>
<reference evidence="2 3" key="1">
    <citation type="submission" date="2021-06" db="EMBL/GenBank/DDBJ databases">
        <authorList>
            <person name="Palmer J.M."/>
        </authorList>
    </citation>
    <scope>NUCLEOTIDE SEQUENCE [LARGE SCALE GENOMIC DNA]</scope>
    <source>
        <strain evidence="2 3">XC_2019</strain>
        <tissue evidence="2">Muscle</tissue>
    </source>
</reference>